<dbReference type="Proteomes" id="UP000014137">
    <property type="component" value="Unassembled WGS sequence"/>
</dbReference>
<dbReference type="EMBL" id="MUXN01000028">
    <property type="protein sequence ID" value="OOC01372.1"/>
    <property type="molecule type" value="Genomic_DNA"/>
</dbReference>
<dbReference type="Proteomes" id="UP000188551">
    <property type="component" value="Unassembled WGS sequence"/>
</dbReference>
<protein>
    <submittedName>
        <fullName evidence="2">Uncharacterized protein</fullName>
    </submittedName>
</protein>
<proteinExistence type="predicted"/>
<name>M2NUF2_9PSEU</name>
<evidence type="ECO:0000313" key="3">
    <source>
        <dbReference type="EMBL" id="OOC01372.1"/>
    </source>
</evidence>
<reference evidence="3 5" key="2">
    <citation type="submission" date="2017-02" db="EMBL/GenBank/DDBJ databases">
        <title>Amycolatopsis azurea DSM 43854 draft genome.</title>
        <authorList>
            <person name="Mayilraj S."/>
        </authorList>
    </citation>
    <scope>NUCLEOTIDE SEQUENCE [LARGE SCALE GENOMIC DNA]</scope>
    <source>
        <strain evidence="3 5">DSM 43854</strain>
    </source>
</reference>
<feature type="compositionally biased region" description="Basic and acidic residues" evidence="1">
    <location>
        <begin position="14"/>
        <end position="30"/>
    </location>
</feature>
<dbReference type="OrthoDB" id="3634989at2"/>
<dbReference type="AlphaFoldDB" id="M2NUF2"/>
<dbReference type="EMBL" id="ANMG01000035">
    <property type="protein sequence ID" value="EMD26119.1"/>
    <property type="molecule type" value="Genomic_DNA"/>
</dbReference>
<evidence type="ECO:0000256" key="1">
    <source>
        <dbReference type="SAM" id="MobiDB-lite"/>
    </source>
</evidence>
<keyword evidence="5" id="KW-1185">Reference proteome</keyword>
<evidence type="ECO:0000313" key="4">
    <source>
        <dbReference type="Proteomes" id="UP000014137"/>
    </source>
</evidence>
<reference evidence="2 4" key="1">
    <citation type="submission" date="2012-10" db="EMBL/GenBank/DDBJ databases">
        <title>Genome assembly of Amycolatopsis azurea DSM 43854.</title>
        <authorList>
            <person name="Khatri I."/>
            <person name="Kaur I."/>
            <person name="Subramanian S."/>
            <person name="Mayilraj S."/>
        </authorList>
    </citation>
    <scope>NUCLEOTIDE SEQUENCE [LARGE SCALE GENOMIC DNA]</scope>
    <source>
        <strain evidence="2 4">DSM 43854</strain>
    </source>
</reference>
<accession>M2NUF2</accession>
<comment type="caution">
    <text evidence="2">The sequence shown here is derived from an EMBL/GenBank/DDBJ whole genome shotgun (WGS) entry which is preliminary data.</text>
</comment>
<feature type="region of interest" description="Disordered" evidence="1">
    <location>
        <begin position="14"/>
        <end position="60"/>
    </location>
</feature>
<dbReference type="RefSeq" id="WP_005158344.1">
    <property type="nucleotide sequence ID" value="NZ_ANMG01000035.1"/>
</dbReference>
<evidence type="ECO:0000313" key="5">
    <source>
        <dbReference type="Proteomes" id="UP000188551"/>
    </source>
</evidence>
<evidence type="ECO:0000313" key="2">
    <source>
        <dbReference type="EMBL" id="EMD26119.1"/>
    </source>
</evidence>
<dbReference type="PATRIC" id="fig|1238180.3.peg.3999"/>
<gene>
    <name evidence="3" type="ORF">B0293_37895</name>
    <name evidence="2" type="ORF">C791_3667</name>
</gene>
<sequence length="60" mass="6630">MTVHARRYGRWCREHFDTEHEHDQDRKQPADAKATPDVTDARAEQAQAGDGPAGTPGSLS</sequence>
<organism evidence="2 4">
    <name type="scientific">Amycolatopsis azurea DSM 43854</name>
    <dbReference type="NCBI Taxonomy" id="1238180"/>
    <lineage>
        <taxon>Bacteria</taxon>
        <taxon>Bacillati</taxon>
        <taxon>Actinomycetota</taxon>
        <taxon>Actinomycetes</taxon>
        <taxon>Pseudonocardiales</taxon>
        <taxon>Pseudonocardiaceae</taxon>
        <taxon>Amycolatopsis</taxon>
    </lineage>
</organism>